<dbReference type="EMBL" id="DVOB01000062">
    <property type="protein sequence ID" value="HIU95628.1"/>
    <property type="molecule type" value="Genomic_DNA"/>
</dbReference>
<dbReference type="PROSITE" id="PS51707">
    <property type="entry name" value="CYTH"/>
    <property type="match status" value="1"/>
</dbReference>
<feature type="domain" description="CYTH" evidence="1">
    <location>
        <begin position="1"/>
        <end position="204"/>
    </location>
</feature>
<evidence type="ECO:0000313" key="3">
    <source>
        <dbReference type="Proteomes" id="UP000824130"/>
    </source>
</evidence>
<organism evidence="2 3">
    <name type="scientific">Candidatus Allocopromorpha excrementipullorum</name>
    <dbReference type="NCBI Taxonomy" id="2840743"/>
    <lineage>
        <taxon>Bacteria</taxon>
        <taxon>Bacillati</taxon>
        <taxon>Bacillota</taxon>
        <taxon>Clostridia</taxon>
        <taxon>Eubacteriales</taxon>
        <taxon>Eubacteriaceae</taxon>
        <taxon>Eubacteriaceae incertae sedis</taxon>
        <taxon>Candidatus Allocopromorpha</taxon>
    </lineage>
</organism>
<dbReference type="InterPro" id="IPR039013">
    <property type="entry name" value="YgiF"/>
</dbReference>
<dbReference type="PANTHER" id="PTHR39569">
    <property type="entry name" value="INORGANIC TRIPHOSPHATASE"/>
    <property type="match status" value="1"/>
</dbReference>
<dbReference type="InterPro" id="IPR033469">
    <property type="entry name" value="CYTH-like_dom_sf"/>
</dbReference>
<name>A0A9D1N6K7_9FIRM</name>
<dbReference type="GO" id="GO:0050355">
    <property type="term" value="F:inorganic triphosphate phosphatase activity"/>
    <property type="evidence" value="ECO:0007669"/>
    <property type="project" value="InterPro"/>
</dbReference>
<proteinExistence type="predicted"/>
<dbReference type="Proteomes" id="UP000824130">
    <property type="component" value="Unassembled WGS sequence"/>
</dbReference>
<reference evidence="2" key="2">
    <citation type="journal article" date="2021" name="PeerJ">
        <title>Extensive microbial diversity within the chicken gut microbiome revealed by metagenomics and culture.</title>
        <authorList>
            <person name="Gilroy R."/>
            <person name="Ravi A."/>
            <person name="Getino M."/>
            <person name="Pursley I."/>
            <person name="Horton D.L."/>
            <person name="Alikhan N.F."/>
            <person name="Baker D."/>
            <person name="Gharbi K."/>
            <person name="Hall N."/>
            <person name="Watson M."/>
            <person name="Adriaenssens E.M."/>
            <person name="Foster-Nyarko E."/>
            <person name="Jarju S."/>
            <person name="Secka A."/>
            <person name="Antonio M."/>
            <person name="Oren A."/>
            <person name="Chaudhuri R.R."/>
            <person name="La Ragione R."/>
            <person name="Hildebrand F."/>
            <person name="Pallen M.J."/>
        </authorList>
    </citation>
    <scope>NUCLEOTIDE SEQUENCE</scope>
    <source>
        <strain evidence="2">ChiSjej4B22-8349</strain>
    </source>
</reference>
<sequence>MEIELKYRIPTPEVADDIWNDKLFFSYEEDGSREELCFMAKYFDTSDCDLAKHSIAYRVRKEGCRWVAALKWSGQSDGALHTREEINVPVQDDRPDPSVFRESEMGAVLEEIIGDKALIGLLETRFMRRRFRIDTGKGIFELSIDQGKIVTPYGDEPISEVEIELFSGESEELECLGRKLCGKYHLEKESRSKYSRGIRIIKDNR</sequence>
<dbReference type="CDD" id="cd07756">
    <property type="entry name" value="CYTH-like_Pase_CHAD"/>
    <property type="match status" value="1"/>
</dbReference>
<dbReference type="GO" id="GO:0046872">
    <property type="term" value="F:metal ion binding"/>
    <property type="evidence" value="ECO:0007669"/>
    <property type="project" value="TreeGrafter"/>
</dbReference>
<evidence type="ECO:0000259" key="1">
    <source>
        <dbReference type="PROSITE" id="PS51707"/>
    </source>
</evidence>
<dbReference type="SUPFAM" id="SSF55154">
    <property type="entry name" value="CYTH-like phosphatases"/>
    <property type="match status" value="1"/>
</dbReference>
<dbReference type="PANTHER" id="PTHR39569:SF1">
    <property type="entry name" value="INORGANIC TRIPHOSPHATASE"/>
    <property type="match status" value="1"/>
</dbReference>
<evidence type="ECO:0000313" key="2">
    <source>
        <dbReference type="EMBL" id="HIU95628.1"/>
    </source>
</evidence>
<dbReference type="Gene3D" id="2.40.320.10">
    <property type="entry name" value="Hypothetical Protein Pfu-838710-001"/>
    <property type="match status" value="1"/>
</dbReference>
<dbReference type="SMART" id="SM01118">
    <property type="entry name" value="CYTH"/>
    <property type="match status" value="1"/>
</dbReference>
<dbReference type="AlphaFoldDB" id="A0A9D1N6K7"/>
<accession>A0A9D1N6K7</accession>
<dbReference type="Pfam" id="PF01928">
    <property type="entry name" value="CYTH"/>
    <property type="match status" value="1"/>
</dbReference>
<reference evidence="2" key="1">
    <citation type="submission" date="2020-10" db="EMBL/GenBank/DDBJ databases">
        <authorList>
            <person name="Gilroy R."/>
        </authorList>
    </citation>
    <scope>NUCLEOTIDE SEQUENCE</scope>
    <source>
        <strain evidence="2">ChiSjej4B22-8349</strain>
    </source>
</reference>
<gene>
    <name evidence="2" type="ORF">IAD25_02825</name>
</gene>
<comment type="caution">
    <text evidence="2">The sequence shown here is derived from an EMBL/GenBank/DDBJ whole genome shotgun (WGS) entry which is preliminary data.</text>
</comment>
<dbReference type="InterPro" id="IPR023577">
    <property type="entry name" value="CYTH_domain"/>
</dbReference>
<protein>
    <submittedName>
        <fullName evidence="2">CYTH domain-containing protein</fullName>
    </submittedName>
</protein>